<accession>A0A1H7W040</accession>
<keyword evidence="4" id="KW-1185">Reference proteome</keyword>
<gene>
    <name evidence="1" type="ORF">APU01nite_07120</name>
    <name evidence="2" type="ORF">SAMN04488100_12914</name>
</gene>
<name>A0A1H7W040_9LACT</name>
<reference evidence="1 4" key="2">
    <citation type="submission" date="2019-07" db="EMBL/GenBank/DDBJ databases">
        <title>Whole genome shotgun sequence of Alkalibacterium putridalgicola NBRC 103243.</title>
        <authorList>
            <person name="Hosoyama A."/>
            <person name="Uohara A."/>
            <person name="Ohji S."/>
            <person name="Ichikawa N."/>
        </authorList>
    </citation>
    <scope>NUCLEOTIDE SEQUENCE [LARGE SCALE GENOMIC DNA]</scope>
    <source>
        <strain evidence="1 4">NBRC 103243</strain>
    </source>
</reference>
<reference evidence="2 3" key="1">
    <citation type="submission" date="2016-10" db="EMBL/GenBank/DDBJ databases">
        <authorList>
            <person name="de Groot N.N."/>
        </authorList>
    </citation>
    <scope>NUCLEOTIDE SEQUENCE [LARGE SCALE GENOMIC DNA]</scope>
    <source>
        <strain evidence="2 3">DSM 19182</strain>
    </source>
</reference>
<evidence type="ECO:0000313" key="3">
    <source>
        <dbReference type="Proteomes" id="UP000198548"/>
    </source>
</evidence>
<evidence type="ECO:0000313" key="1">
    <source>
        <dbReference type="EMBL" id="GEK88673.1"/>
    </source>
</evidence>
<dbReference type="Proteomes" id="UP000321425">
    <property type="component" value="Unassembled WGS sequence"/>
</dbReference>
<organism evidence="2 3">
    <name type="scientific">Alkalibacterium putridalgicola</name>
    <dbReference type="NCBI Taxonomy" id="426703"/>
    <lineage>
        <taxon>Bacteria</taxon>
        <taxon>Bacillati</taxon>
        <taxon>Bacillota</taxon>
        <taxon>Bacilli</taxon>
        <taxon>Lactobacillales</taxon>
        <taxon>Carnobacteriaceae</taxon>
        <taxon>Alkalibacterium</taxon>
    </lineage>
</organism>
<proteinExistence type="predicted"/>
<evidence type="ECO:0000313" key="2">
    <source>
        <dbReference type="EMBL" id="SEM14942.1"/>
    </source>
</evidence>
<sequence>MEEFLLLVTLIGTERPKVDRVPANIRYSGNSTSMYDTGCRYER</sequence>
<dbReference type="EMBL" id="BJUX01000005">
    <property type="protein sequence ID" value="GEK88673.1"/>
    <property type="molecule type" value="Genomic_DNA"/>
</dbReference>
<evidence type="ECO:0000313" key="4">
    <source>
        <dbReference type="Proteomes" id="UP000321425"/>
    </source>
</evidence>
<dbReference type="AlphaFoldDB" id="A0A1H7W040"/>
<dbReference type="Proteomes" id="UP000198548">
    <property type="component" value="Unassembled WGS sequence"/>
</dbReference>
<protein>
    <submittedName>
        <fullName evidence="2">Uncharacterized protein</fullName>
    </submittedName>
</protein>
<dbReference type="EMBL" id="FOBL01000029">
    <property type="protein sequence ID" value="SEM14942.1"/>
    <property type="molecule type" value="Genomic_DNA"/>
</dbReference>